<organism evidence="3 4">
    <name type="scientific">Thiorhodococcus mannitoliphagus</name>
    <dbReference type="NCBI Taxonomy" id="329406"/>
    <lineage>
        <taxon>Bacteria</taxon>
        <taxon>Pseudomonadati</taxon>
        <taxon>Pseudomonadota</taxon>
        <taxon>Gammaproteobacteria</taxon>
        <taxon>Chromatiales</taxon>
        <taxon>Chromatiaceae</taxon>
        <taxon>Thiorhodococcus</taxon>
    </lineage>
</organism>
<dbReference type="AlphaFoldDB" id="A0A6P1DQX1"/>
<dbReference type="EMBL" id="JAAIJR010000004">
    <property type="protein sequence ID" value="NEX19076.1"/>
    <property type="molecule type" value="Genomic_DNA"/>
</dbReference>
<feature type="compositionally biased region" description="Basic and acidic residues" evidence="1">
    <location>
        <begin position="51"/>
        <end position="62"/>
    </location>
</feature>
<keyword evidence="2" id="KW-1133">Transmembrane helix</keyword>
<evidence type="ECO:0000256" key="1">
    <source>
        <dbReference type="SAM" id="MobiDB-lite"/>
    </source>
</evidence>
<comment type="caution">
    <text evidence="3">The sequence shown here is derived from an EMBL/GenBank/DDBJ whole genome shotgun (WGS) entry which is preliminary data.</text>
</comment>
<evidence type="ECO:0000313" key="3">
    <source>
        <dbReference type="EMBL" id="NEX19076.1"/>
    </source>
</evidence>
<dbReference type="RefSeq" id="WP_164651975.1">
    <property type="nucleotide sequence ID" value="NZ_JAAIJR010000004.1"/>
</dbReference>
<dbReference type="Proteomes" id="UP000471640">
    <property type="component" value="Unassembled WGS sequence"/>
</dbReference>
<gene>
    <name evidence="3" type="ORF">G3480_01910</name>
</gene>
<reference evidence="4" key="1">
    <citation type="journal article" date="2020" name="Microbiol. Resour. Announc.">
        <title>Draft Genome Sequences of Thiorhodococcus mannitoliphagus and Thiorhodococcus minor, Purple Sulfur Photosynthetic Bacteria in the Gammaproteobacterial Family Chromatiaceae.</title>
        <authorList>
            <person name="Aviles F.A."/>
            <person name="Meyer T.E."/>
            <person name="Kyndt J.A."/>
        </authorList>
    </citation>
    <scope>NUCLEOTIDE SEQUENCE [LARGE SCALE GENOMIC DNA]</scope>
    <source>
        <strain evidence="4">DSM 18266</strain>
    </source>
</reference>
<evidence type="ECO:0000313" key="4">
    <source>
        <dbReference type="Proteomes" id="UP000471640"/>
    </source>
</evidence>
<name>A0A6P1DQX1_9GAMM</name>
<keyword evidence="4" id="KW-1185">Reference proteome</keyword>
<proteinExistence type="predicted"/>
<evidence type="ECO:0000256" key="2">
    <source>
        <dbReference type="SAM" id="Phobius"/>
    </source>
</evidence>
<feature type="transmembrane region" description="Helical" evidence="2">
    <location>
        <begin position="6"/>
        <end position="23"/>
    </location>
</feature>
<keyword evidence="2" id="KW-0812">Transmembrane</keyword>
<accession>A0A6P1DQX1</accession>
<feature type="region of interest" description="Disordered" evidence="1">
    <location>
        <begin position="30"/>
        <end position="62"/>
    </location>
</feature>
<sequence length="62" mass="6355">MDTGAAKAIEAIVIGALVVGFYLQQQRAVTAAKSDDAKNRNGEASSAAAEAPKEADQEGDPH</sequence>
<protein>
    <submittedName>
        <fullName evidence="3">Uncharacterized protein</fullName>
    </submittedName>
</protein>
<keyword evidence="2" id="KW-0472">Membrane</keyword>
<reference evidence="3 4" key="2">
    <citation type="submission" date="2020-02" db="EMBL/GenBank/DDBJ databases">
        <title>Genome sequences of Thiorhodococcus mannitoliphagus and Thiorhodococcus minor, purple sulfur photosynthetic bacteria in the gammaproteobacterial family, Chromatiaceae.</title>
        <authorList>
            <person name="Aviles F.A."/>
            <person name="Meyer T.E."/>
            <person name="Kyndt J.A."/>
        </authorList>
    </citation>
    <scope>NUCLEOTIDE SEQUENCE [LARGE SCALE GENOMIC DNA]</scope>
    <source>
        <strain evidence="3 4">DSM 18266</strain>
    </source>
</reference>